<evidence type="ECO:0000256" key="1">
    <source>
        <dbReference type="SAM" id="MobiDB-lite"/>
    </source>
</evidence>
<gene>
    <name evidence="2" type="ORF">HannXRQ_Chr09g0261131</name>
</gene>
<proteinExistence type="predicted"/>
<evidence type="ECO:0000313" key="3">
    <source>
        <dbReference type="Proteomes" id="UP000215914"/>
    </source>
</evidence>
<keyword evidence="3" id="KW-1185">Reference proteome</keyword>
<feature type="region of interest" description="Disordered" evidence="1">
    <location>
        <begin position="192"/>
        <end position="271"/>
    </location>
</feature>
<protein>
    <submittedName>
        <fullName evidence="2">Uncharacterized protein</fullName>
    </submittedName>
</protein>
<dbReference type="InParanoid" id="A0A251TWI3"/>
<reference evidence="3" key="1">
    <citation type="journal article" date="2017" name="Nature">
        <title>The sunflower genome provides insights into oil metabolism, flowering and Asterid evolution.</title>
        <authorList>
            <person name="Badouin H."/>
            <person name="Gouzy J."/>
            <person name="Grassa C.J."/>
            <person name="Murat F."/>
            <person name="Staton S.E."/>
            <person name="Cottret L."/>
            <person name="Lelandais-Briere C."/>
            <person name="Owens G.L."/>
            <person name="Carrere S."/>
            <person name="Mayjonade B."/>
            <person name="Legrand L."/>
            <person name="Gill N."/>
            <person name="Kane N.C."/>
            <person name="Bowers J.E."/>
            <person name="Hubner S."/>
            <person name="Bellec A."/>
            <person name="Berard A."/>
            <person name="Berges H."/>
            <person name="Blanchet N."/>
            <person name="Boniface M.C."/>
            <person name="Brunel D."/>
            <person name="Catrice O."/>
            <person name="Chaidir N."/>
            <person name="Claudel C."/>
            <person name="Donnadieu C."/>
            <person name="Faraut T."/>
            <person name="Fievet G."/>
            <person name="Helmstetter N."/>
            <person name="King M."/>
            <person name="Knapp S.J."/>
            <person name="Lai Z."/>
            <person name="Le Paslier M.C."/>
            <person name="Lippi Y."/>
            <person name="Lorenzon L."/>
            <person name="Mandel J.R."/>
            <person name="Marage G."/>
            <person name="Marchand G."/>
            <person name="Marquand E."/>
            <person name="Bret-Mestries E."/>
            <person name="Morien E."/>
            <person name="Nambeesan S."/>
            <person name="Nguyen T."/>
            <person name="Pegot-Espagnet P."/>
            <person name="Pouilly N."/>
            <person name="Raftis F."/>
            <person name="Sallet E."/>
            <person name="Schiex T."/>
            <person name="Thomas J."/>
            <person name="Vandecasteele C."/>
            <person name="Vares D."/>
            <person name="Vear F."/>
            <person name="Vautrin S."/>
            <person name="Crespi M."/>
            <person name="Mangin B."/>
            <person name="Burke J.M."/>
            <person name="Salse J."/>
            <person name="Munos S."/>
            <person name="Vincourt P."/>
            <person name="Rieseberg L.H."/>
            <person name="Langlade N.B."/>
        </authorList>
    </citation>
    <scope>NUCLEOTIDE SEQUENCE [LARGE SCALE GENOMIC DNA]</scope>
    <source>
        <strain evidence="3">cv. SF193</strain>
    </source>
</reference>
<accession>A0A251TWI3</accession>
<dbReference type="PANTHER" id="PTHR31099:SF49">
    <property type="entry name" value="MYOSIN HEAVY CHAIN-LIKE PROTEIN"/>
    <property type="match status" value="1"/>
</dbReference>
<feature type="compositionally biased region" description="Basic and acidic residues" evidence="1">
    <location>
        <begin position="250"/>
        <end position="261"/>
    </location>
</feature>
<organism evidence="2 3">
    <name type="scientific">Helianthus annuus</name>
    <name type="common">Common sunflower</name>
    <dbReference type="NCBI Taxonomy" id="4232"/>
    <lineage>
        <taxon>Eukaryota</taxon>
        <taxon>Viridiplantae</taxon>
        <taxon>Streptophyta</taxon>
        <taxon>Embryophyta</taxon>
        <taxon>Tracheophyta</taxon>
        <taxon>Spermatophyta</taxon>
        <taxon>Magnoliopsida</taxon>
        <taxon>eudicotyledons</taxon>
        <taxon>Gunneridae</taxon>
        <taxon>Pentapetalae</taxon>
        <taxon>asterids</taxon>
        <taxon>campanulids</taxon>
        <taxon>Asterales</taxon>
        <taxon>Asteraceae</taxon>
        <taxon>Asteroideae</taxon>
        <taxon>Heliantheae alliance</taxon>
        <taxon>Heliantheae</taxon>
        <taxon>Helianthus</taxon>
    </lineage>
</organism>
<dbReference type="AlphaFoldDB" id="A0A251TWI3"/>
<dbReference type="Proteomes" id="UP000215914">
    <property type="component" value="Chromosome 9"/>
</dbReference>
<feature type="region of interest" description="Disordered" evidence="1">
    <location>
        <begin position="378"/>
        <end position="445"/>
    </location>
</feature>
<name>A0A251TWI3_HELAN</name>
<dbReference type="EMBL" id="CM007898">
    <property type="protein sequence ID" value="OTG15508.1"/>
    <property type="molecule type" value="Genomic_DNA"/>
</dbReference>
<feature type="compositionally biased region" description="Basic and acidic residues" evidence="1">
    <location>
        <begin position="407"/>
        <end position="419"/>
    </location>
</feature>
<dbReference type="PANTHER" id="PTHR31099">
    <property type="entry name" value="OS06G0165300 PROTEIN"/>
    <property type="match status" value="1"/>
</dbReference>
<evidence type="ECO:0000313" key="2">
    <source>
        <dbReference type="EMBL" id="OTG15508.1"/>
    </source>
</evidence>
<sequence length="445" mass="47601">MFNTFYSVTYSSGFYSFQARTGVVPVCSAPIKGIHDWKQKFFYIRRGVIPSEMTYRQVDQGIPRVEPLEDFAAQEWYGRITAKATAISQLDEMALVGAGMSMLWVPKHPLGQPVYSHKGKFGYSLLNALDPKAAGAMVEAIQADGNPTWLDQIQDRFLHPTEQSLSRYAAEVLGEDVWDDFVDSDQEEVIIVSSGSSGRGGADLTSRSARAGTVPGGNAEPVHEVVGDDEDAEASIDPSAQLETRKKARTDRSGRKGERTEGGTAGSSRKRPSILSCLDYVVVSDTLSGLGPGEVRRGSDPDDGATLTEHMKKKALDDHKRHLDEQAAALLAAKRAKLQKEAPPAPSESEVDLGVFSGGRGNLLEELYAASAPRPVLKTTKKPRPVDISQITPPTSPPSRVVGLTPPRDDVEVRVEGGETKAGGNAGGDEDVEGDGAAGNVAAGD</sequence>